<dbReference type="AlphaFoldDB" id="A0A816WML0"/>
<evidence type="ECO:0008006" key="3">
    <source>
        <dbReference type="Google" id="ProtNLM"/>
    </source>
</evidence>
<evidence type="ECO:0000313" key="2">
    <source>
        <dbReference type="Proteomes" id="UP000663887"/>
    </source>
</evidence>
<accession>A0A816WML0</accession>
<dbReference type="Gene3D" id="3.80.10.10">
    <property type="entry name" value="Ribonuclease Inhibitor"/>
    <property type="match status" value="1"/>
</dbReference>
<organism evidence="1 2">
    <name type="scientific">Rotaria magnacalcarata</name>
    <dbReference type="NCBI Taxonomy" id="392030"/>
    <lineage>
        <taxon>Eukaryota</taxon>
        <taxon>Metazoa</taxon>
        <taxon>Spiralia</taxon>
        <taxon>Gnathifera</taxon>
        <taxon>Rotifera</taxon>
        <taxon>Eurotatoria</taxon>
        <taxon>Bdelloidea</taxon>
        <taxon>Philodinida</taxon>
        <taxon>Philodinidae</taxon>
        <taxon>Rotaria</taxon>
    </lineage>
</organism>
<sequence>MKMKKNKPTILLSLPNELLLYHIFIHLHSTDLLHAFGQLYNRRLNALLCAHIHHIDLSASDTSVVSIDRWLCYLLSLKKDTLLSLRIDLDHFDYRFSSIFARLNRLDLRITTASEKVPQIIVFTRLTIFSITLTSEKLERIKGLTSFIWHSDSCLESLSTSKCFILDKDDLFPISGLLNVEIDRRRAFDRWTRNHVVSIHNLHEYFTRFTIPFSFDRLDYATNDFVDYHCNYPASKVILSFPSILMISFRGKEKLNLALFTFIRQTCPSLRHLRFKWNCNLSDDLIQNGQLTLPTVTELYLGDVDFIDFPTLNRIISLAPNLKHLANSSTK</sequence>
<comment type="caution">
    <text evidence="1">The sequence shown here is derived from an EMBL/GenBank/DDBJ whole genome shotgun (WGS) entry which is preliminary data.</text>
</comment>
<gene>
    <name evidence="1" type="ORF">XDN619_LOCUS24542</name>
</gene>
<dbReference type="Proteomes" id="UP000663887">
    <property type="component" value="Unassembled WGS sequence"/>
</dbReference>
<dbReference type="InterPro" id="IPR032675">
    <property type="entry name" value="LRR_dom_sf"/>
</dbReference>
<reference evidence="1" key="1">
    <citation type="submission" date="2021-02" db="EMBL/GenBank/DDBJ databases">
        <authorList>
            <person name="Nowell W R."/>
        </authorList>
    </citation>
    <scope>NUCLEOTIDE SEQUENCE</scope>
</reference>
<protein>
    <recommendedName>
        <fullName evidence="3">F-box domain-containing protein</fullName>
    </recommendedName>
</protein>
<evidence type="ECO:0000313" key="1">
    <source>
        <dbReference type="EMBL" id="CAF2129836.1"/>
    </source>
</evidence>
<dbReference type="EMBL" id="CAJNRG010011141">
    <property type="protein sequence ID" value="CAF2129836.1"/>
    <property type="molecule type" value="Genomic_DNA"/>
</dbReference>
<name>A0A816WML0_9BILA</name>
<proteinExistence type="predicted"/>